<keyword evidence="3 8" id="KW-0863">Zinc-finger</keyword>
<dbReference type="SUPFAM" id="SSF49899">
    <property type="entry name" value="Concanavalin A-like lectins/glucanases"/>
    <property type="match status" value="1"/>
</dbReference>
<evidence type="ECO:0000256" key="4">
    <source>
        <dbReference type="ARBA" id="ARBA00022786"/>
    </source>
</evidence>
<dbReference type="InterPro" id="IPR051051">
    <property type="entry name" value="E3_ubiq-ligase_TRIM/RNF"/>
</dbReference>
<dbReference type="KEGG" id="xtr:100495931"/>
<dbReference type="OrthoDB" id="5951542at2759"/>
<dbReference type="InterPro" id="IPR013320">
    <property type="entry name" value="ConA-like_dom_sf"/>
</dbReference>
<feature type="coiled-coil region" evidence="9">
    <location>
        <begin position="152"/>
        <end position="179"/>
    </location>
</feature>
<dbReference type="InterPro" id="IPR000315">
    <property type="entry name" value="Znf_B-box"/>
</dbReference>
<evidence type="ECO:0000259" key="10">
    <source>
        <dbReference type="PROSITE" id="PS50089"/>
    </source>
</evidence>
<dbReference type="InterPro" id="IPR001870">
    <property type="entry name" value="B30.2/SPRY"/>
</dbReference>
<dbReference type="PANTHER" id="PTHR25465">
    <property type="entry name" value="B-BOX DOMAIN CONTAINING"/>
    <property type="match status" value="1"/>
</dbReference>
<dbReference type="InterPro" id="IPR043136">
    <property type="entry name" value="B30.2/SPRY_sf"/>
</dbReference>
<dbReference type="InterPro" id="IPR058030">
    <property type="entry name" value="TRIM8/14/16/25/29/45/65_CC"/>
</dbReference>
<dbReference type="AlphaFoldDB" id="A0A803KLG7"/>
<dbReference type="Pfam" id="PF00622">
    <property type="entry name" value="SPRY"/>
    <property type="match status" value="1"/>
</dbReference>
<dbReference type="Gene3D" id="3.30.160.60">
    <property type="entry name" value="Classic Zinc Finger"/>
    <property type="match status" value="1"/>
</dbReference>
<organism evidence="13">
    <name type="scientific">Xenopus tropicalis</name>
    <name type="common">Western clawed frog</name>
    <name type="synonym">Silurana tropicalis</name>
    <dbReference type="NCBI Taxonomy" id="8364"/>
    <lineage>
        <taxon>Eukaryota</taxon>
        <taxon>Metazoa</taxon>
        <taxon>Chordata</taxon>
        <taxon>Craniata</taxon>
        <taxon>Vertebrata</taxon>
        <taxon>Euteleostomi</taxon>
        <taxon>Amphibia</taxon>
        <taxon>Batrachia</taxon>
        <taxon>Anura</taxon>
        <taxon>Pipoidea</taxon>
        <taxon>Pipidae</taxon>
        <taxon>Xenopodinae</taxon>
        <taxon>Xenopus</taxon>
        <taxon>Silurana</taxon>
    </lineage>
</organism>
<dbReference type="Pfam" id="PF00643">
    <property type="entry name" value="zf-B_box"/>
    <property type="match status" value="1"/>
</dbReference>
<keyword evidence="2" id="KW-0479">Metal-binding</keyword>
<reference evidence="13" key="3">
    <citation type="submission" date="2016-05" db="EMBL/GenBank/DDBJ databases">
        <title>WGS assembly of Xenopus tropicalis.</title>
        <authorList>
            <person name="Sessions A."/>
            <person name="Jenkins J."/>
            <person name="Mitros T."/>
            <person name="Lyons J.T."/>
            <person name="Dichmann D.S."/>
            <person name="Robert J."/>
            <person name="Harland R.M."/>
            <person name="Rokhsar D.S."/>
        </authorList>
    </citation>
    <scope>NUCLEOTIDE SEQUENCE</scope>
    <source>
        <strain evidence="13">Nigerian</strain>
    </source>
</reference>
<evidence type="ECO:0000259" key="11">
    <source>
        <dbReference type="PROSITE" id="PS50119"/>
    </source>
</evidence>
<dbReference type="PANTHER" id="PTHR25465:SF71">
    <property type="entry name" value="E3 UBIQUITIN-PROTEIN LIGASE TRIM39-LIKE"/>
    <property type="match status" value="1"/>
</dbReference>
<evidence type="ECO:0000256" key="6">
    <source>
        <dbReference type="ARBA" id="ARBA00022859"/>
    </source>
</evidence>
<feature type="domain" description="B box-type" evidence="11">
    <location>
        <begin position="89"/>
        <end position="130"/>
    </location>
</feature>
<dbReference type="InterPro" id="IPR027370">
    <property type="entry name" value="Znf-RING_euk"/>
</dbReference>
<feature type="domain" description="B30.2/SPRY" evidence="12">
    <location>
        <begin position="289"/>
        <end position="480"/>
    </location>
</feature>
<keyword evidence="1" id="KW-0399">Innate immunity</keyword>
<dbReference type="SMART" id="SM00336">
    <property type="entry name" value="BBOX"/>
    <property type="match status" value="1"/>
</dbReference>
<evidence type="ECO:0000256" key="9">
    <source>
        <dbReference type="SAM" id="Coils"/>
    </source>
</evidence>
<dbReference type="EMBL" id="KV460425">
    <property type="protein sequence ID" value="OCA18341.1"/>
    <property type="molecule type" value="Genomic_DNA"/>
</dbReference>
<dbReference type="InterPro" id="IPR017907">
    <property type="entry name" value="Znf_RING_CS"/>
</dbReference>
<reference evidence="13" key="1">
    <citation type="submission" date="2009-11" db="EMBL/GenBank/DDBJ databases">
        <authorList>
            <consortium name="US DOE Joint Genome Institute (JGI-PGF)"/>
            <person name="Ottilar R."/>
            <person name="Schmutz J."/>
            <person name="Salamov A."/>
            <person name="Cheng J.F."/>
            <person name="Lucas S."/>
            <person name="Pitluck S."/>
            <person name="Gundlach H."/>
            <person name="Guo Y."/>
            <person name="Haberer G."/>
            <person name="Nasrallah J."/>
            <person name="Mayer K.F.X."/>
            <person name="van de Peer Y."/>
            <person name="Weigel D."/>
            <person name="Grigoriev I.V."/>
        </authorList>
    </citation>
    <scope>NUCLEOTIDE SEQUENCE</scope>
    <source>
        <strain evidence="13">Nigerian</strain>
    </source>
</reference>
<dbReference type="SMART" id="SM00449">
    <property type="entry name" value="SPRY"/>
    <property type="match status" value="1"/>
</dbReference>
<dbReference type="SMART" id="SM00502">
    <property type="entry name" value="BBC"/>
    <property type="match status" value="1"/>
</dbReference>
<dbReference type="InterPro" id="IPR003649">
    <property type="entry name" value="Bbox_C"/>
</dbReference>
<dbReference type="CDD" id="cd16597">
    <property type="entry name" value="RING-HC_TRIM25_C-IV"/>
    <property type="match status" value="1"/>
</dbReference>
<dbReference type="GO" id="GO:0045087">
    <property type="term" value="P:innate immune response"/>
    <property type="evidence" value="ECO:0007669"/>
    <property type="project" value="UniProtKB-KW"/>
</dbReference>
<keyword evidence="4" id="KW-0833">Ubl conjugation pathway</keyword>
<dbReference type="SUPFAM" id="SSF57845">
    <property type="entry name" value="B-box zinc-binding domain"/>
    <property type="match status" value="1"/>
</dbReference>
<dbReference type="Pfam" id="PF25600">
    <property type="entry name" value="TRIM_CC"/>
    <property type="match status" value="1"/>
</dbReference>
<dbReference type="InterPro" id="IPR013083">
    <property type="entry name" value="Znf_RING/FYVE/PHD"/>
</dbReference>
<dbReference type="PROSITE" id="PS50089">
    <property type="entry name" value="ZF_RING_2"/>
    <property type="match status" value="1"/>
</dbReference>
<dbReference type="InterPro" id="IPR003879">
    <property type="entry name" value="Butyrophylin_SPRY"/>
</dbReference>
<evidence type="ECO:0000313" key="13">
    <source>
        <dbReference type="EMBL" id="OCA18341.1"/>
    </source>
</evidence>
<dbReference type="InterPro" id="IPR003877">
    <property type="entry name" value="SPRY_dom"/>
</dbReference>
<accession>A0A803KLG7</accession>
<evidence type="ECO:0000256" key="8">
    <source>
        <dbReference type="PROSITE-ProRule" id="PRU00024"/>
    </source>
</evidence>
<dbReference type="Gene3D" id="2.60.120.920">
    <property type="match status" value="1"/>
</dbReference>
<dbReference type="GO" id="GO:0008270">
    <property type="term" value="F:zinc ion binding"/>
    <property type="evidence" value="ECO:0007669"/>
    <property type="project" value="UniProtKB-KW"/>
</dbReference>
<feature type="domain" description="RING-type" evidence="10">
    <location>
        <begin position="12"/>
        <end position="54"/>
    </location>
</feature>
<name>A0A803KLG7_XENTR</name>
<dbReference type="PROSITE" id="PS50119">
    <property type="entry name" value="ZF_BBOX"/>
    <property type="match status" value="1"/>
</dbReference>
<dbReference type="InterPro" id="IPR001841">
    <property type="entry name" value="Znf_RING"/>
</dbReference>
<dbReference type="SUPFAM" id="SSF57850">
    <property type="entry name" value="RING/U-box"/>
    <property type="match status" value="1"/>
</dbReference>
<dbReference type="Pfam" id="PF13445">
    <property type="entry name" value="zf-RING_UBOX"/>
    <property type="match status" value="1"/>
</dbReference>
<sequence>MAAAGLGDHLTCSICLSIYTDPVSLPCGHNFCQGCIERSWDSQGSGAYSCPECRAGHQERPTLQRNRTLGNIAEQFLSTHPEHDGTETSGNRRCSAHKKILEYYCPKDGALACMTCCLAGEHWGHRALVLSEASQRQRQTLRKDLRNLNLGREVNERGAQRLQERIKEVESKAAGETERVAAYFRDIRERMEAFEAQLTSDISGQKERLLQPFTSQISQLERETDELSKRIHDIEELSYIRDPLTFLQALKSAGVVGTESGGTGRGEIPIPNVGDMDVARISDTLVPGLAGIVQQVTHRRLYGQNAAHMFLDPGRAGPNIRVSGDRKLAYHEDHIQRPYIPERYQDAQVLSSAVFNSGHHYWDVDASEFGDVRLGVVYTSGGTHPFIGDDYKSWCLFRCFNNTAFLVKHSNMHLTLPHVPSSCRRFRVSLDYKAGQLSFYELSEPIRRLHTYTAKFTEPLRAAFWVWRYESNDAWLRILS</sequence>
<evidence type="ECO:0000256" key="1">
    <source>
        <dbReference type="ARBA" id="ARBA00022588"/>
    </source>
</evidence>
<evidence type="ECO:0000256" key="2">
    <source>
        <dbReference type="ARBA" id="ARBA00022723"/>
    </source>
</evidence>
<evidence type="ECO:0000256" key="5">
    <source>
        <dbReference type="ARBA" id="ARBA00022833"/>
    </source>
</evidence>
<evidence type="ECO:0000259" key="12">
    <source>
        <dbReference type="PROSITE" id="PS50188"/>
    </source>
</evidence>
<dbReference type="PRINTS" id="PR01407">
    <property type="entry name" value="BUTYPHLNCDUF"/>
</dbReference>
<dbReference type="PROSITE" id="PS50188">
    <property type="entry name" value="B302_SPRY"/>
    <property type="match status" value="1"/>
</dbReference>
<dbReference type="Gene3D" id="3.30.40.10">
    <property type="entry name" value="Zinc/RING finger domain, C3HC4 (zinc finger)"/>
    <property type="match status" value="1"/>
</dbReference>
<gene>
    <name evidence="13" type="ORF">XENTR_v90025802mg</name>
</gene>
<keyword evidence="7 9" id="KW-0175">Coiled coil</keyword>
<dbReference type="PROSITE" id="PS00518">
    <property type="entry name" value="ZF_RING_1"/>
    <property type="match status" value="1"/>
</dbReference>
<dbReference type="RefSeq" id="XP_017945226.2">
    <property type="nucleotide sequence ID" value="XM_018089737.2"/>
</dbReference>
<protein>
    <submittedName>
        <fullName evidence="13">Uncharacterized protein</fullName>
    </submittedName>
</protein>
<dbReference type="SMART" id="SM00184">
    <property type="entry name" value="RING"/>
    <property type="match status" value="1"/>
</dbReference>
<keyword evidence="6" id="KW-0391">Immunity</keyword>
<evidence type="ECO:0000256" key="3">
    <source>
        <dbReference type="ARBA" id="ARBA00022771"/>
    </source>
</evidence>
<reference evidence="13" key="2">
    <citation type="journal article" date="2010" name="Science">
        <title>The genome of the Western clawed frog Xenopus tropicalis.</title>
        <authorList>
            <person name="Hellsten U."/>
            <person name="Harland R.M."/>
            <person name="Gilchrist M.J."/>
            <person name="Hendrix D."/>
            <person name="Jurka J."/>
            <person name="Kapitonov V."/>
            <person name="Ovcharenko I."/>
            <person name="Putnam N.H."/>
            <person name="Shu S."/>
            <person name="Taher L."/>
            <person name="Blitz I.L."/>
            <person name="Blumberg B."/>
            <person name="Dichmann D.S."/>
            <person name="Dubchak I."/>
            <person name="Amaya E."/>
            <person name="Detter J.C."/>
            <person name="Fletcher R."/>
            <person name="Gerhard D.S."/>
            <person name="Goodstein D."/>
            <person name="Graves T."/>
            <person name="Grigoriev I.V."/>
            <person name="Grimwood J."/>
            <person name="Kawashima T."/>
            <person name="Lindquist E."/>
            <person name="Lucas S.M."/>
            <person name="Mead P.E."/>
            <person name="Mitros T."/>
            <person name="Ogino H."/>
            <person name="Ohta Y."/>
            <person name="Poliakov A.V."/>
            <person name="Pollet N."/>
            <person name="Robert J."/>
            <person name="Salamov A."/>
            <person name="Sater A.K."/>
            <person name="Schmutz J."/>
            <person name="Terry A."/>
            <person name="Vize P.D."/>
            <person name="Warren W.C."/>
            <person name="Wells D."/>
            <person name="Wills A."/>
            <person name="Wilson R.K."/>
            <person name="Zimmerman L.B."/>
            <person name="Zorn A.M."/>
            <person name="Grainger R."/>
            <person name="Grammer T."/>
            <person name="Khokha M.K."/>
            <person name="Richardson P.M."/>
            <person name="Rokhsar D.S."/>
        </authorList>
    </citation>
    <scope>NUCLEOTIDE SEQUENCE [LARGE SCALE GENOMIC DNA]</scope>
    <source>
        <strain evidence="13">Nigerian</strain>
    </source>
</reference>
<keyword evidence="5" id="KW-0862">Zinc</keyword>
<proteinExistence type="predicted"/>
<evidence type="ECO:0000256" key="7">
    <source>
        <dbReference type="ARBA" id="ARBA00023054"/>
    </source>
</evidence>